<dbReference type="AlphaFoldDB" id="A0A1H9X1I2"/>
<dbReference type="RefSeq" id="WP_177190539.1">
    <property type="nucleotide sequence ID" value="NZ_FOGU01000016.1"/>
</dbReference>
<dbReference type="Proteomes" id="UP000198885">
    <property type="component" value="Unassembled WGS sequence"/>
</dbReference>
<organism evidence="2 3">
    <name type="scientific">Tranquillimonas rosea</name>
    <dbReference type="NCBI Taxonomy" id="641238"/>
    <lineage>
        <taxon>Bacteria</taxon>
        <taxon>Pseudomonadati</taxon>
        <taxon>Pseudomonadota</taxon>
        <taxon>Alphaproteobacteria</taxon>
        <taxon>Rhodobacterales</taxon>
        <taxon>Roseobacteraceae</taxon>
        <taxon>Tranquillimonas</taxon>
    </lineage>
</organism>
<evidence type="ECO:0000313" key="2">
    <source>
        <dbReference type="EMBL" id="SES39949.1"/>
    </source>
</evidence>
<feature type="signal peptide" evidence="1">
    <location>
        <begin position="1"/>
        <end position="24"/>
    </location>
</feature>
<evidence type="ECO:0008006" key="4">
    <source>
        <dbReference type="Google" id="ProtNLM"/>
    </source>
</evidence>
<dbReference type="EMBL" id="FOGU01000016">
    <property type="protein sequence ID" value="SES39949.1"/>
    <property type="molecule type" value="Genomic_DNA"/>
</dbReference>
<accession>A0A1H9X1I2</accession>
<reference evidence="2 3" key="1">
    <citation type="submission" date="2016-10" db="EMBL/GenBank/DDBJ databases">
        <authorList>
            <person name="de Groot N.N."/>
        </authorList>
    </citation>
    <scope>NUCLEOTIDE SEQUENCE [LARGE SCALE GENOMIC DNA]</scope>
    <source>
        <strain evidence="2 3">DSM 23042</strain>
    </source>
</reference>
<keyword evidence="3" id="KW-1185">Reference proteome</keyword>
<evidence type="ECO:0000256" key="1">
    <source>
        <dbReference type="SAM" id="SignalP"/>
    </source>
</evidence>
<gene>
    <name evidence="2" type="ORF">SAMN04490244_11649</name>
</gene>
<sequence length="53" mass="5621">MKLLTAALLMAVTLAACGYQPSTAECFNFAPTDGPCTFTPVNSEHWKVVSDGD</sequence>
<dbReference type="PROSITE" id="PS51257">
    <property type="entry name" value="PROKAR_LIPOPROTEIN"/>
    <property type="match status" value="1"/>
</dbReference>
<keyword evidence="1" id="KW-0732">Signal</keyword>
<feature type="chain" id="PRO_5011652026" description="Lipoprotein" evidence="1">
    <location>
        <begin position="25"/>
        <end position="53"/>
    </location>
</feature>
<protein>
    <recommendedName>
        <fullName evidence="4">Lipoprotein</fullName>
    </recommendedName>
</protein>
<name>A0A1H9X1I2_9RHOB</name>
<proteinExistence type="predicted"/>
<evidence type="ECO:0000313" key="3">
    <source>
        <dbReference type="Proteomes" id="UP000198885"/>
    </source>
</evidence>